<dbReference type="SMART" id="SM00541">
    <property type="entry name" value="FYRN"/>
    <property type="match status" value="1"/>
</dbReference>
<feature type="domain" description="PHD-type" evidence="12">
    <location>
        <begin position="599"/>
        <end position="650"/>
    </location>
</feature>
<dbReference type="KEGG" id="atr:18441907"/>
<keyword evidence="3" id="KW-0808">Transferase</keyword>
<dbReference type="GO" id="GO:0005634">
    <property type="term" value="C:nucleus"/>
    <property type="evidence" value="ECO:0007669"/>
    <property type="project" value="UniProtKB-SubCell"/>
</dbReference>
<protein>
    <recommendedName>
        <fullName evidence="19">Histone-lysine N-methyltransferase</fullName>
    </recommendedName>
</protein>
<dbReference type="OMA" id="PYIVSGF"/>
<dbReference type="SMART" id="SM00249">
    <property type="entry name" value="PHD"/>
    <property type="match status" value="2"/>
</dbReference>
<dbReference type="GO" id="GO:0000785">
    <property type="term" value="C:chromatin"/>
    <property type="evidence" value="ECO:0000318"/>
    <property type="project" value="GO_Central"/>
</dbReference>
<evidence type="ECO:0000313" key="18">
    <source>
        <dbReference type="Proteomes" id="UP000017836"/>
    </source>
</evidence>
<dbReference type="PROSITE" id="PS51543">
    <property type="entry name" value="FYRC"/>
    <property type="match status" value="1"/>
</dbReference>
<dbReference type="PANTHER" id="PTHR13793">
    <property type="entry name" value="PHD FINGER PROTEINS"/>
    <property type="match status" value="1"/>
</dbReference>
<dbReference type="InterPro" id="IPR019786">
    <property type="entry name" value="Zinc_finger_PHD-type_CS"/>
</dbReference>
<evidence type="ECO:0000259" key="13">
    <source>
        <dbReference type="PROSITE" id="PS50280"/>
    </source>
</evidence>
<dbReference type="CDD" id="cd15494">
    <property type="entry name" value="PHD_ATX1_2_like"/>
    <property type="match status" value="1"/>
</dbReference>
<dbReference type="InterPro" id="IPR046341">
    <property type="entry name" value="SET_dom_sf"/>
</dbReference>
<dbReference type="PROSITE" id="PS50812">
    <property type="entry name" value="PWWP"/>
    <property type="match status" value="1"/>
</dbReference>
<evidence type="ECO:0000256" key="2">
    <source>
        <dbReference type="ARBA" id="ARBA00022603"/>
    </source>
</evidence>
<dbReference type="PROSITE" id="PS51805">
    <property type="entry name" value="EPHD"/>
    <property type="match status" value="1"/>
</dbReference>
<dbReference type="PROSITE" id="PS50280">
    <property type="entry name" value="SET"/>
    <property type="match status" value="1"/>
</dbReference>
<dbReference type="InterPro" id="IPR003616">
    <property type="entry name" value="Post-SET_dom"/>
</dbReference>
<feature type="compositionally biased region" description="Polar residues" evidence="11">
    <location>
        <begin position="795"/>
        <end position="805"/>
    </location>
</feature>
<evidence type="ECO:0000256" key="4">
    <source>
        <dbReference type="ARBA" id="ARBA00022691"/>
    </source>
</evidence>
<keyword evidence="18" id="KW-1185">Reference proteome</keyword>
<keyword evidence="5" id="KW-0479">Metal-binding</keyword>
<feature type="region of interest" description="Disordered" evidence="11">
    <location>
        <begin position="140"/>
        <end position="178"/>
    </location>
</feature>
<keyword evidence="8" id="KW-0156">Chromatin regulator</keyword>
<evidence type="ECO:0000259" key="14">
    <source>
        <dbReference type="PROSITE" id="PS50812"/>
    </source>
</evidence>
<dbReference type="PROSITE" id="PS01359">
    <property type="entry name" value="ZF_PHD_1"/>
    <property type="match status" value="1"/>
</dbReference>
<evidence type="ECO:0000256" key="5">
    <source>
        <dbReference type="ARBA" id="ARBA00022723"/>
    </source>
</evidence>
<dbReference type="CDD" id="cd15662">
    <property type="entry name" value="ePHD_ATX1_2_like"/>
    <property type="match status" value="1"/>
</dbReference>
<evidence type="ECO:0000256" key="8">
    <source>
        <dbReference type="ARBA" id="ARBA00022853"/>
    </source>
</evidence>
<keyword evidence="7" id="KW-0862">Zinc</keyword>
<evidence type="ECO:0008006" key="19">
    <source>
        <dbReference type="Google" id="ProtNLM"/>
    </source>
</evidence>
<dbReference type="GO" id="GO:0006357">
    <property type="term" value="P:regulation of transcription by RNA polymerase II"/>
    <property type="evidence" value="ECO:0000318"/>
    <property type="project" value="GO_Central"/>
</dbReference>
<evidence type="ECO:0000259" key="16">
    <source>
        <dbReference type="PROSITE" id="PS51805"/>
    </source>
</evidence>
<dbReference type="CDD" id="cd20142">
    <property type="entry name" value="PWWP_AtATX1-like"/>
    <property type="match status" value="1"/>
</dbReference>
<dbReference type="HOGENOM" id="CLU_005729_0_0_1"/>
<dbReference type="InterPro" id="IPR003888">
    <property type="entry name" value="FYrich_N"/>
</dbReference>
<dbReference type="GO" id="GO:0008270">
    <property type="term" value="F:zinc ion binding"/>
    <property type="evidence" value="ECO:0007669"/>
    <property type="project" value="UniProtKB-KW"/>
</dbReference>
<feature type="domain" description="PWWP" evidence="14">
    <location>
        <begin position="294"/>
        <end position="356"/>
    </location>
</feature>
<evidence type="ECO:0000256" key="7">
    <source>
        <dbReference type="ARBA" id="ARBA00022833"/>
    </source>
</evidence>
<dbReference type="SMART" id="SM00317">
    <property type="entry name" value="SET"/>
    <property type="match status" value="1"/>
</dbReference>
<keyword evidence="6 10" id="KW-0863">Zinc-finger</keyword>
<dbReference type="PROSITE" id="PS50016">
    <property type="entry name" value="ZF_PHD_2"/>
    <property type="match status" value="1"/>
</dbReference>
<dbReference type="GO" id="GO:0042054">
    <property type="term" value="F:histone methyltransferase activity"/>
    <property type="evidence" value="ECO:0007669"/>
    <property type="project" value="EnsemblPlants"/>
</dbReference>
<keyword evidence="9" id="KW-0539">Nucleus</keyword>
<dbReference type="Pfam" id="PF00855">
    <property type="entry name" value="PWWP"/>
    <property type="match status" value="1"/>
</dbReference>
<dbReference type="FunFam" id="3.30.40.10:FF:000293">
    <property type="entry name" value="Histone-lysine N-methyltransferase"/>
    <property type="match status" value="1"/>
</dbReference>
<dbReference type="PROSITE" id="PS50868">
    <property type="entry name" value="POST_SET"/>
    <property type="match status" value="1"/>
</dbReference>
<proteinExistence type="predicted"/>
<dbReference type="InterPro" id="IPR042010">
    <property type="entry name" value="ATX1/2_PHD"/>
</dbReference>
<dbReference type="InterPro" id="IPR000313">
    <property type="entry name" value="PWWP_dom"/>
</dbReference>
<accession>W1PZZ8</accession>
<dbReference type="Gramene" id="ERN13661">
    <property type="protein sequence ID" value="ERN13661"/>
    <property type="gene ID" value="AMTR_s00049p00115800"/>
</dbReference>
<dbReference type="STRING" id="13333.W1PZZ8"/>
<dbReference type="InterPro" id="IPR001214">
    <property type="entry name" value="SET_dom"/>
</dbReference>
<dbReference type="InterPro" id="IPR001965">
    <property type="entry name" value="Znf_PHD"/>
</dbReference>
<dbReference type="SMART" id="SM00542">
    <property type="entry name" value="FYRC"/>
    <property type="match status" value="1"/>
</dbReference>
<dbReference type="Gene3D" id="3.30.40.10">
    <property type="entry name" value="Zinc/RING finger domain, C3HC4 (zinc finger)"/>
    <property type="match status" value="2"/>
</dbReference>
<evidence type="ECO:0000313" key="17">
    <source>
        <dbReference type="EMBL" id="ERN13661.1"/>
    </source>
</evidence>
<evidence type="ECO:0000259" key="12">
    <source>
        <dbReference type="PROSITE" id="PS50016"/>
    </source>
</evidence>
<dbReference type="InterPro" id="IPR013083">
    <property type="entry name" value="Znf_RING/FYVE/PHD"/>
</dbReference>
<dbReference type="FunFam" id="2.170.270.10:FF:000040">
    <property type="entry name" value="Histone-lysine N-methyltransferase"/>
    <property type="match status" value="1"/>
</dbReference>
<organism evidence="17 18">
    <name type="scientific">Amborella trichopoda</name>
    <dbReference type="NCBI Taxonomy" id="13333"/>
    <lineage>
        <taxon>Eukaryota</taxon>
        <taxon>Viridiplantae</taxon>
        <taxon>Streptophyta</taxon>
        <taxon>Embryophyta</taxon>
        <taxon>Tracheophyta</taxon>
        <taxon>Spermatophyta</taxon>
        <taxon>Magnoliopsida</taxon>
        <taxon>Amborellales</taxon>
        <taxon>Amborellaceae</taxon>
        <taxon>Amborella</taxon>
    </lineage>
</organism>
<evidence type="ECO:0000256" key="6">
    <source>
        <dbReference type="ARBA" id="ARBA00022771"/>
    </source>
</evidence>
<dbReference type="Gene3D" id="2.30.30.140">
    <property type="match status" value="2"/>
</dbReference>
<dbReference type="PROSITE" id="PS51542">
    <property type="entry name" value="FYRN"/>
    <property type="match status" value="1"/>
</dbReference>
<feature type="region of interest" description="Disordered" evidence="11">
    <location>
        <begin position="38"/>
        <end position="58"/>
    </location>
</feature>
<dbReference type="SUPFAM" id="SSF57903">
    <property type="entry name" value="FYVE/PHD zinc finger"/>
    <property type="match status" value="1"/>
</dbReference>
<dbReference type="Gene3D" id="2.170.270.10">
    <property type="entry name" value="SET domain"/>
    <property type="match status" value="1"/>
</dbReference>
<feature type="compositionally biased region" description="Basic residues" evidence="11">
    <location>
        <begin position="153"/>
        <end position="162"/>
    </location>
</feature>
<evidence type="ECO:0000256" key="11">
    <source>
        <dbReference type="SAM" id="MobiDB-lite"/>
    </source>
</evidence>
<dbReference type="eggNOG" id="KOG1080">
    <property type="taxonomic scope" value="Eukaryota"/>
</dbReference>
<dbReference type="AlphaFoldDB" id="W1PZZ8"/>
<keyword evidence="4" id="KW-0949">S-adenosyl-L-methionine</keyword>
<feature type="domain" description="PHD-type" evidence="16">
    <location>
        <begin position="655"/>
        <end position="780"/>
    </location>
</feature>
<dbReference type="SUPFAM" id="SSF63748">
    <property type="entry name" value="Tudor/PWWP/MBT"/>
    <property type="match status" value="2"/>
</dbReference>
<name>W1PZZ8_AMBTC</name>
<dbReference type="InterPro" id="IPR041956">
    <property type="entry name" value="ATX1/2_ePHD"/>
</dbReference>
<feature type="region of interest" description="Disordered" evidence="11">
    <location>
        <begin position="1"/>
        <end position="22"/>
    </location>
</feature>
<dbReference type="InterPro" id="IPR019787">
    <property type="entry name" value="Znf_PHD-finger"/>
</dbReference>
<feature type="compositionally biased region" description="Basic and acidic residues" evidence="11">
    <location>
        <begin position="140"/>
        <end position="151"/>
    </location>
</feature>
<dbReference type="PANTHER" id="PTHR13793:SF140">
    <property type="entry name" value="HISTONE-LYSINE N-METHYLTRANSFERASE ATX2"/>
    <property type="match status" value="1"/>
</dbReference>
<dbReference type="Gene3D" id="3.30.160.360">
    <property type="match status" value="1"/>
</dbReference>
<dbReference type="OrthoDB" id="308383at2759"/>
<evidence type="ECO:0000256" key="3">
    <source>
        <dbReference type="ARBA" id="ARBA00022679"/>
    </source>
</evidence>
<dbReference type="InterPro" id="IPR050701">
    <property type="entry name" value="Histone_Mod_Regulator"/>
</dbReference>
<dbReference type="GO" id="GO:0032259">
    <property type="term" value="P:methylation"/>
    <property type="evidence" value="ECO:0007669"/>
    <property type="project" value="UniProtKB-KW"/>
</dbReference>
<dbReference type="CDD" id="cd20404">
    <property type="entry name" value="Tudor_Agenet_AtEML-like"/>
    <property type="match status" value="1"/>
</dbReference>
<dbReference type="InterPro" id="IPR011011">
    <property type="entry name" value="Znf_FYVE_PHD"/>
</dbReference>
<dbReference type="GO" id="GO:0048578">
    <property type="term" value="P:positive regulation of long-day photoperiodism, flowering"/>
    <property type="evidence" value="ECO:0007669"/>
    <property type="project" value="EnsemblPlants"/>
</dbReference>
<evidence type="ECO:0000259" key="15">
    <source>
        <dbReference type="PROSITE" id="PS50868"/>
    </source>
</evidence>
<evidence type="ECO:0000256" key="1">
    <source>
        <dbReference type="ARBA" id="ARBA00004123"/>
    </source>
</evidence>
<dbReference type="SUPFAM" id="SSF82199">
    <property type="entry name" value="SET domain"/>
    <property type="match status" value="1"/>
</dbReference>
<feature type="region of interest" description="Disordered" evidence="11">
    <location>
        <begin position="780"/>
        <end position="815"/>
    </location>
</feature>
<dbReference type="CDD" id="cd10518">
    <property type="entry name" value="SET_SETD1-like"/>
    <property type="match status" value="1"/>
</dbReference>
<dbReference type="Proteomes" id="UP000017836">
    <property type="component" value="Unassembled WGS sequence"/>
</dbReference>
<dbReference type="Pfam" id="PF13831">
    <property type="entry name" value="PHD_2"/>
    <property type="match status" value="1"/>
</dbReference>
<comment type="subcellular location">
    <subcellularLocation>
        <location evidence="1">Nucleus</location>
    </subcellularLocation>
</comment>
<dbReference type="EMBL" id="KI392567">
    <property type="protein sequence ID" value="ERN13661.1"/>
    <property type="molecule type" value="Genomic_DNA"/>
</dbReference>
<dbReference type="InterPro" id="IPR034732">
    <property type="entry name" value="EPHD"/>
</dbReference>
<dbReference type="InterPro" id="IPR003889">
    <property type="entry name" value="FYrich_C"/>
</dbReference>
<dbReference type="Pfam" id="PF13832">
    <property type="entry name" value="zf-HC5HC2H_2"/>
    <property type="match status" value="1"/>
</dbReference>
<sequence length="1070" mass="121258">MALRKPHKLMEEEEEADNDTPIRYLPLDHLYSSTSRCINPSGSTMSKKIKARKLPDPSSPLIVYHRRDKKQRLYLSNSPSNDSMTDDSELGFRSENSKICRELGPSGRARKKKSTVNQELASLGIDSSVMLDFEGSRLRESRVREEREVSAKHGGRSSKRGGRSGAMGSRGPTKSLVGESSSATKKWVELSFDNVDPAAFIGLKCKVFWPMDDAWYRGSVSGYSPDTNHHHIHYDDEDDECLLLSAEKMKFFISREEMQHLNLKFRDRRTDARGLDYDEMFVLAAGYDDHELDHGDVIWAKLTGYAVWPAFVMDEVHASACKGLDPPSKGSVPVQFFGTYDYARISMKHVISFVKGLLSNYHMKCNQARFLRALEEAKRFLEEQKLPDMMAQMQTGILVDNHDDLNAEEMSNSDEGSPTEGTSTQCLNPCPFEIGDLRVLSLGKIVKGSEHFHNERHIWPEGYTAVRKFLSTKDPTRSTEYRLEVLKNPRSKEFPLFRITLDDGEQIAGSTPAACWKKIYKRIKMTKTNLTNGFHAEKGKVFKSGSLMFGFTNKRISKLIQELPNSRFCSKFSGGKLASGNHWDLPTGYRAVRVDWKDLDRCNVCHMDEEYENNLFLQCDKCRMMVHARCYGELDLLDGKLWLCNLCRPGAPKSPPPCCLCPVVGGAMKPTTDGRWAHLTCATWIPETCLLDIKKMEPIDGVNRISKDRWKLLCGICGVAYGACIQCSNSTCRVAYHPLCARAAGLCVELDEEDTRLHLMTLDEDDDQCVRLLSFCKKHRQPSDERPPVDKPTGNDMQLCSNYTPPSNPSGCARSEPFDLIRRRGRKEPEALAAASVKRLYVENRPYLISGYRQNGSIGYVPSHNEQLPGSCSQSFQQLKKPQLGSPKSFISMSDKYEYMRATFRRRLAFGKSAIHGFGIFTKLAHRAGDMVIEYTGELVRPTIADIREHLIYNSLVGAGTYMFRIDDERVVDATRAGSIAHLINHSCEPNCYSRVITVNGDEHIIIFAKRDISQWEELTYDYRFLAIDEQLACYCGFPRCRGIVNDIEAEEQMAKLCVPRRELVDWKGE</sequence>
<feature type="domain" description="SET" evidence="13">
    <location>
        <begin position="906"/>
        <end position="1024"/>
    </location>
</feature>
<feature type="domain" description="Post-SET" evidence="15">
    <location>
        <begin position="1030"/>
        <end position="1046"/>
    </location>
</feature>
<gene>
    <name evidence="17" type="ORF">AMTR_s00049p00115800</name>
</gene>
<dbReference type="Pfam" id="PF00856">
    <property type="entry name" value="SET"/>
    <property type="match status" value="1"/>
</dbReference>
<keyword evidence="2" id="KW-0489">Methyltransferase</keyword>
<dbReference type="Pfam" id="PF05965">
    <property type="entry name" value="FYRC"/>
    <property type="match status" value="1"/>
</dbReference>
<reference evidence="18" key="1">
    <citation type="journal article" date="2013" name="Science">
        <title>The Amborella genome and the evolution of flowering plants.</title>
        <authorList>
            <consortium name="Amborella Genome Project"/>
        </authorList>
    </citation>
    <scope>NUCLEOTIDE SEQUENCE [LARGE SCALE GENOMIC DNA]</scope>
</reference>
<evidence type="ECO:0000256" key="9">
    <source>
        <dbReference type="ARBA" id="ARBA00023242"/>
    </source>
</evidence>
<evidence type="ECO:0000256" key="10">
    <source>
        <dbReference type="PROSITE-ProRule" id="PRU00146"/>
    </source>
</evidence>
<dbReference type="Pfam" id="PF05964">
    <property type="entry name" value="FYRN"/>
    <property type="match status" value="1"/>
</dbReference>